<dbReference type="EMBL" id="BGPR01017754">
    <property type="protein sequence ID" value="GBN77206.1"/>
    <property type="molecule type" value="Genomic_DNA"/>
</dbReference>
<evidence type="ECO:0000313" key="1">
    <source>
        <dbReference type="EMBL" id="GBN77206.1"/>
    </source>
</evidence>
<reference evidence="1 2" key="1">
    <citation type="journal article" date="2019" name="Sci. Rep.">
        <title>Orb-weaving spider Araneus ventricosus genome elucidates the spidroin gene catalogue.</title>
        <authorList>
            <person name="Kono N."/>
            <person name="Nakamura H."/>
            <person name="Ohtoshi R."/>
            <person name="Moran D.A.P."/>
            <person name="Shinohara A."/>
            <person name="Yoshida Y."/>
            <person name="Fujiwara M."/>
            <person name="Mori M."/>
            <person name="Tomita M."/>
            <person name="Arakawa K."/>
        </authorList>
    </citation>
    <scope>NUCLEOTIDE SEQUENCE [LARGE SCALE GENOMIC DNA]</scope>
</reference>
<dbReference type="Proteomes" id="UP000499080">
    <property type="component" value="Unassembled WGS sequence"/>
</dbReference>
<protein>
    <submittedName>
        <fullName evidence="1">Uncharacterized protein</fullName>
    </submittedName>
</protein>
<proteinExistence type="predicted"/>
<comment type="caution">
    <text evidence="1">The sequence shown here is derived from an EMBL/GenBank/DDBJ whole genome shotgun (WGS) entry which is preliminary data.</text>
</comment>
<dbReference type="AlphaFoldDB" id="A0A4Y2RPC1"/>
<accession>A0A4Y2RPC1</accession>
<keyword evidence="2" id="KW-1185">Reference proteome</keyword>
<name>A0A4Y2RPC1_ARAVE</name>
<sequence>MFGKLCTHQYAVYLFYDLALKNCSVAPKVKHQIACLALGEEAPPLSFYQPFLLENEQTTDNSEVMTNEDESLPTVEIQNVELPDLDCPSVERNNDLFEKIVKVQEDLHKRFGSSTSGLQKLYSELNKISSEANGKSSFILLVIKFLFGIELVQQSMLNQHLLPGDL</sequence>
<gene>
    <name evidence="1" type="ORF">AVEN_151298_1</name>
</gene>
<evidence type="ECO:0000313" key="2">
    <source>
        <dbReference type="Proteomes" id="UP000499080"/>
    </source>
</evidence>
<organism evidence="1 2">
    <name type="scientific">Araneus ventricosus</name>
    <name type="common">Orbweaver spider</name>
    <name type="synonym">Epeira ventricosa</name>
    <dbReference type="NCBI Taxonomy" id="182803"/>
    <lineage>
        <taxon>Eukaryota</taxon>
        <taxon>Metazoa</taxon>
        <taxon>Ecdysozoa</taxon>
        <taxon>Arthropoda</taxon>
        <taxon>Chelicerata</taxon>
        <taxon>Arachnida</taxon>
        <taxon>Araneae</taxon>
        <taxon>Araneomorphae</taxon>
        <taxon>Entelegynae</taxon>
        <taxon>Araneoidea</taxon>
        <taxon>Araneidae</taxon>
        <taxon>Araneus</taxon>
    </lineage>
</organism>